<dbReference type="GO" id="GO:0061631">
    <property type="term" value="F:ubiquitin conjugating enzyme activity"/>
    <property type="evidence" value="ECO:0000318"/>
    <property type="project" value="GO_Central"/>
</dbReference>
<dbReference type="PROSITE" id="PS50127">
    <property type="entry name" value="UBC_2"/>
    <property type="match status" value="1"/>
</dbReference>
<comment type="function">
    <text evidence="6">Accepts the ubiquitin from the E1 complex and catalyzes its covalent attachment to other proteins.</text>
</comment>
<dbReference type="Proteomes" id="UP000029981">
    <property type="component" value="Chromosome 1"/>
</dbReference>
<dbReference type="eggNOG" id="KOG0416">
    <property type="taxonomic scope" value="Eukaryota"/>
</dbReference>
<proteinExistence type="inferred from homology"/>
<dbReference type="STRING" id="3659.A0A0A0LQU9"/>
<reference evidence="11 12" key="3">
    <citation type="journal article" date="2010" name="BMC Genomics">
        <title>Transcriptome sequencing and comparative analysis of cucumber flowers with different sex types.</title>
        <authorList>
            <person name="Guo S."/>
            <person name="Zheng Y."/>
            <person name="Joung J.G."/>
            <person name="Liu S."/>
            <person name="Zhang Z."/>
            <person name="Crasta O.R."/>
            <person name="Sobral B.W."/>
            <person name="Xu Y."/>
            <person name="Huang S."/>
            <person name="Fei Z."/>
        </authorList>
    </citation>
    <scope>NUCLEOTIDE SEQUENCE [LARGE SCALE GENOMIC DNA]</scope>
    <source>
        <strain evidence="12">cv. 9930</strain>
    </source>
</reference>
<dbReference type="PANTHER" id="PTHR24068">
    <property type="entry name" value="UBIQUITIN-CONJUGATING ENZYME E2"/>
    <property type="match status" value="1"/>
</dbReference>
<dbReference type="InterPro" id="IPR023313">
    <property type="entry name" value="UBQ-conjugating_AS"/>
</dbReference>
<reference evidence="11 12" key="1">
    <citation type="journal article" date="2009" name="Nat. Genet.">
        <title>The genome of the cucumber, Cucumis sativus L.</title>
        <authorList>
            <person name="Huang S."/>
            <person name="Li R."/>
            <person name="Zhang Z."/>
            <person name="Li L."/>
            <person name="Gu X."/>
            <person name="Fan W."/>
            <person name="Lucas W.J."/>
            <person name="Wang X."/>
            <person name="Xie B."/>
            <person name="Ni P."/>
            <person name="Ren Y."/>
            <person name="Zhu H."/>
            <person name="Li J."/>
            <person name="Lin K."/>
            <person name="Jin W."/>
            <person name="Fei Z."/>
            <person name="Li G."/>
            <person name="Staub J."/>
            <person name="Kilian A."/>
            <person name="van der Vossen E.A."/>
            <person name="Wu Y."/>
            <person name="Guo J."/>
            <person name="He J."/>
            <person name="Jia Z."/>
            <person name="Ren Y."/>
            <person name="Tian G."/>
            <person name="Lu Y."/>
            <person name="Ruan J."/>
            <person name="Qian W."/>
            <person name="Wang M."/>
            <person name="Huang Q."/>
            <person name="Li B."/>
            <person name="Xuan Z."/>
            <person name="Cao J."/>
            <person name="Asan"/>
            <person name="Wu Z."/>
            <person name="Zhang J."/>
            <person name="Cai Q."/>
            <person name="Bai Y."/>
            <person name="Zhao B."/>
            <person name="Han Y."/>
            <person name="Li Y."/>
            <person name="Li X."/>
            <person name="Wang S."/>
            <person name="Shi Q."/>
            <person name="Liu S."/>
            <person name="Cho W.K."/>
            <person name="Kim J.Y."/>
            <person name="Xu Y."/>
            <person name="Heller-Uszynska K."/>
            <person name="Miao H."/>
            <person name="Cheng Z."/>
            <person name="Zhang S."/>
            <person name="Wu J."/>
            <person name="Yang Y."/>
            <person name="Kang H."/>
            <person name="Li M."/>
            <person name="Liang H."/>
            <person name="Ren X."/>
            <person name="Shi Z."/>
            <person name="Wen M."/>
            <person name="Jian M."/>
            <person name="Yang H."/>
            <person name="Zhang G."/>
            <person name="Yang Z."/>
            <person name="Chen R."/>
            <person name="Liu S."/>
            <person name="Li J."/>
            <person name="Ma L."/>
            <person name="Liu H."/>
            <person name="Zhou Y."/>
            <person name="Zhao J."/>
            <person name="Fang X."/>
            <person name="Li G."/>
            <person name="Fang L."/>
            <person name="Li Y."/>
            <person name="Liu D."/>
            <person name="Zheng H."/>
            <person name="Zhang Y."/>
            <person name="Qin N."/>
            <person name="Li Z."/>
            <person name="Yang G."/>
            <person name="Yang S."/>
            <person name="Bolund L."/>
            <person name="Kristiansen K."/>
            <person name="Zheng H."/>
            <person name="Li S."/>
            <person name="Zhang X."/>
            <person name="Yang H."/>
            <person name="Wang J."/>
            <person name="Sun R."/>
            <person name="Zhang B."/>
            <person name="Jiang S."/>
            <person name="Wang J."/>
            <person name="Du Y."/>
            <person name="Li S."/>
        </authorList>
    </citation>
    <scope>NUCLEOTIDE SEQUENCE [LARGE SCALE GENOMIC DNA]</scope>
    <source>
        <strain evidence="12">cv. 9930</strain>
    </source>
</reference>
<dbReference type="Pfam" id="PF00179">
    <property type="entry name" value="UQ_con"/>
    <property type="match status" value="1"/>
</dbReference>
<dbReference type="CDD" id="cd23797">
    <property type="entry name" value="UBCc_UBE2H"/>
    <property type="match status" value="1"/>
</dbReference>
<feature type="active site" description="Glycyl thioester intermediate" evidence="7">
    <location>
        <position position="163"/>
    </location>
</feature>
<keyword evidence="12" id="KW-1185">Reference proteome</keyword>
<dbReference type="GO" id="GO:0000209">
    <property type="term" value="P:protein polyubiquitination"/>
    <property type="evidence" value="ECO:0000318"/>
    <property type="project" value="GO_Central"/>
</dbReference>
<dbReference type="InterPro" id="IPR000608">
    <property type="entry name" value="UBC"/>
</dbReference>
<evidence type="ECO:0000256" key="3">
    <source>
        <dbReference type="ARBA" id="ARBA00022741"/>
    </source>
</evidence>
<dbReference type="SUPFAM" id="SSF54495">
    <property type="entry name" value="UBC-like"/>
    <property type="match status" value="1"/>
</dbReference>
<evidence type="ECO:0000256" key="6">
    <source>
        <dbReference type="ARBA" id="ARBA00056190"/>
    </source>
</evidence>
<sequence>MALADLMANSSSSCHHSVTASSLKRKRREAREVRRKVQKLRVFLLFSTSGFSSLSWDFHAIAILSLLSLEIFEVLEFEMSSPNKRRDMDVMKLMMSDYKVEMIDDGLSEFNVEFNGPKESVYEGGVWKIHVELPDAYPYKSPSIGFVNKIYHPNVDELSGSVCLDVINQTWSPMFDLLNVFEVFLPQLLLYPNPSDPLNGDAASLMLKDRSQYDQKVKEYCERYAKRENVTNSGAEDESEEDELLDKFSFVQ</sequence>
<evidence type="ECO:0000313" key="12">
    <source>
        <dbReference type="Proteomes" id="UP000029981"/>
    </source>
</evidence>
<dbReference type="GO" id="GO:0005524">
    <property type="term" value="F:ATP binding"/>
    <property type="evidence" value="ECO:0007669"/>
    <property type="project" value="UniProtKB-UniRule"/>
</dbReference>
<evidence type="ECO:0000256" key="9">
    <source>
        <dbReference type="SAM" id="MobiDB-lite"/>
    </source>
</evidence>
<evidence type="ECO:0000256" key="8">
    <source>
        <dbReference type="RuleBase" id="RU362109"/>
    </source>
</evidence>
<evidence type="ECO:0000256" key="1">
    <source>
        <dbReference type="ARBA" id="ARBA00012486"/>
    </source>
</evidence>
<accession>A0A0A0LQU9</accession>
<dbReference type="Gene3D" id="3.10.110.10">
    <property type="entry name" value="Ubiquitin Conjugating Enzyme"/>
    <property type="match status" value="1"/>
</dbReference>
<dbReference type="GO" id="GO:0005634">
    <property type="term" value="C:nucleus"/>
    <property type="evidence" value="ECO:0000318"/>
    <property type="project" value="GO_Central"/>
</dbReference>
<evidence type="ECO:0000256" key="4">
    <source>
        <dbReference type="ARBA" id="ARBA00022786"/>
    </source>
</evidence>
<feature type="region of interest" description="Disordered" evidence="9">
    <location>
        <begin position="228"/>
        <end position="252"/>
    </location>
</feature>
<dbReference type="EC" id="2.3.2.23" evidence="1"/>
<comment type="similarity">
    <text evidence="8">Belongs to the ubiquitin-conjugating enzyme family.</text>
</comment>
<keyword evidence="3 8" id="KW-0547">Nucleotide-binding</keyword>
<keyword evidence="2" id="KW-0808">Transferase</keyword>
<evidence type="ECO:0000259" key="10">
    <source>
        <dbReference type="PROSITE" id="PS50127"/>
    </source>
</evidence>
<name>A0A0A0LQU9_CUCSA</name>
<reference evidence="11 12" key="4">
    <citation type="journal article" date="2011" name="BMC Genomics">
        <title>RNA-Seq improves annotation of protein-coding genes in the cucumber genome.</title>
        <authorList>
            <person name="Li Z."/>
            <person name="Zhang Z."/>
            <person name="Yan P."/>
            <person name="Huang S."/>
            <person name="Fei Z."/>
            <person name="Lin K."/>
        </authorList>
    </citation>
    <scope>NUCLEOTIDE SEQUENCE [LARGE SCALE GENOMIC DNA]</scope>
    <source>
        <strain evidence="12">cv. 9930</strain>
    </source>
</reference>
<keyword evidence="5 8" id="KW-0067">ATP-binding</keyword>
<reference evidence="11 12" key="2">
    <citation type="journal article" date="2009" name="PLoS ONE">
        <title>An integrated genetic and cytogenetic map of the cucumber genome.</title>
        <authorList>
            <person name="Ren Y."/>
            <person name="Zhang Z."/>
            <person name="Liu J."/>
            <person name="Staub J.E."/>
            <person name="Han Y."/>
            <person name="Cheng Z."/>
            <person name="Li X."/>
            <person name="Lu J."/>
            <person name="Miao H."/>
            <person name="Kang H."/>
            <person name="Xie B."/>
            <person name="Gu X."/>
            <person name="Wang X."/>
            <person name="Du Y."/>
            <person name="Jin W."/>
            <person name="Huang S."/>
        </authorList>
    </citation>
    <scope>NUCLEOTIDE SEQUENCE [LARGE SCALE GENOMIC DNA]</scope>
    <source>
        <strain evidence="12">cv. 9930</strain>
    </source>
</reference>
<evidence type="ECO:0000256" key="5">
    <source>
        <dbReference type="ARBA" id="ARBA00022840"/>
    </source>
</evidence>
<gene>
    <name evidence="11" type="ORF">Csa_1G045930</name>
</gene>
<organism evidence="11 12">
    <name type="scientific">Cucumis sativus</name>
    <name type="common">Cucumber</name>
    <dbReference type="NCBI Taxonomy" id="3659"/>
    <lineage>
        <taxon>Eukaryota</taxon>
        <taxon>Viridiplantae</taxon>
        <taxon>Streptophyta</taxon>
        <taxon>Embryophyta</taxon>
        <taxon>Tracheophyta</taxon>
        <taxon>Spermatophyta</taxon>
        <taxon>Magnoliopsida</taxon>
        <taxon>eudicotyledons</taxon>
        <taxon>Gunneridae</taxon>
        <taxon>Pentapetalae</taxon>
        <taxon>rosids</taxon>
        <taxon>fabids</taxon>
        <taxon>Cucurbitales</taxon>
        <taxon>Cucurbitaceae</taxon>
        <taxon>Benincaseae</taxon>
        <taxon>Cucumis</taxon>
    </lineage>
</organism>
<dbReference type="EMBL" id="CM002922">
    <property type="protein sequence ID" value="KGN64295.1"/>
    <property type="molecule type" value="Genomic_DNA"/>
</dbReference>
<feature type="compositionally biased region" description="Acidic residues" evidence="9">
    <location>
        <begin position="235"/>
        <end position="244"/>
    </location>
</feature>
<dbReference type="PROSITE" id="PS00183">
    <property type="entry name" value="UBC_1"/>
    <property type="match status" value="1"/>
</dbReference>
<evidence type="ECO:0000256" key="2">
    <source>
        <dbReference type="ARBA" id="ARBA00022679"/>
    </source>
</evidence>
<evidence type="ECO:0000256" key="7">
    <source>
        <dbReference type="PROSITE-ProRule" id="PRU10133"/>
    </source>
</evidence>
<protein>
    <recommendedName>
        <fullName evidence="1">E2 ubiquitin-conjugating enzyme</fullName>
        <ecNumber evidence="1">2.3.2.23</ecNumber>
    </recommendedName>
</protein>
<evidence type="ECO:0000313" key="11">
    <source>
        <dbReference type="EMBL" id="KGN64295.1"/>
    </source>
</evidence>
<dbReference type="InterPro" id="IPR016135">
    <property type="entry name" value="UBQ-conjugating_enzyme/RWD"/>
</dbReference>
<dbReference type="SMART" id="SM00212">
    <property type="entry name" value="UBCc"/>
    <property type="match status" value="1"/>
</dbReference>
<feature type="domain" description="UBC core" evidence="10">
    <location>
        <begin position="78"/>
        <end position="226"/>
    </location>
</feature>
<keyword evidence="4 8" id="KW-0833">Ubl conjugation pathway</keyword>
<dbReference type="Gramene" id="KGN64295">
    <property type="protein sequence ID" value="KGN64295"/>
    <property type="gene ID" value="Csa_1G045930"/>
</dbReference>
<dbReference type="GO" id="GO:0006511">
    <property type="term" value="P:ubiquitin-dependent protein catabolic process"/>
    <property type="evidence" value="ECO:0000318"/>
    <property type="project" value="GO_Central"/>
</dbReference>
<dbReference type="FunFam" id="3.10.110.10:FF:000024">
    <property type="entry name" value="Ubiquitin-conjugating enzyme 5, E2"/>
    <property type="match status" value="1"/>
</dbReference>
<dbReference type="AlphaFoldDB" id="A0A0A0LQU9"/>